<comment type="caution">
    <text evidence="1">The sequence shown here is derived from an EMBL/GenBank/DDBJ whole genome shotgun (WGS) entry which is preliminary data.</text>
</comment>
<sequence length="133" mass="15313">MGTFAYPKKPTMCFKTQYSYVACGCPADKPAAKNLCWVHHCPMSMNHSPFRPCEDLDQSKPTAVKLRGICPGCMMKPKHDPKAKGYQPAFQTYEYQAYKEECLRRRLEDLKYYRCPESKPMPKGKKKDMSTDA</sequence>
<dbReference type="Proteomes" id="UP001324427">
    <property type="component" value="Unassembled WGS sequence"/>
</dbReference>
<proteinExistence type="predicted"/>
<evidence type="ECO:0000313" key="1">
    <source>
        <dbReference type="EMBL" id="KAK4542389.1"/>
    </source>
</evidence>
<gene>
    <name evidence="1" type="ORF">LTR36_006846</name>
</gene>
<dbReference type="EMBL" id="JAVFHQ010000042">
    <property type="protein sequence ID" value="KAK4542389.1"/>
    <property type="molecule type" value="Genomic_DNA"/>
</dbReference>
<dbReference type="AlphaFoldDB" id="A0AAV9JBC2"/>
<protein>
    <submittedName>
        <fullName evidence="1">Uncharacterized protein</fullName>
    </submittedName>
</protein>
<accession>A0AAV9JBC2</accession>
<name>A0AAV9JBC2_9PEZI</name>
<keyword evidence="2" id="KW-1185">Reference proteome</keyword>
<evidence type="ECO:0000313" key="2">
    <source>
        <dbReference type="Proteomes" id="UP001324427"/>
    </source>
</evidence>
<reference evidence="1 2" key="1">
    <citation type="submission" date="2021-11" db="EMBL/GenBank/DDBJ databases">
        <title>Black yeast isolated from Biological Soil Crust.</title>
        <authorList>
            <person name="Kurbessoian T."/>
        </authorList>
    </citation>
    <scope>NUCLEOTIDE SEQUENCE [LARGE SCALE GENOMIC DNA]</scope>
    <source>
        <strain evidence="1 2">CCFEE 5522</strain>
    </source>
</reference>
<organism evidence="1 2">
    <name type="scientific">Oleoguttula mirabilis</name>
    <dbReference type="NCBI Taxonomy" id="1507867"/>
    <lineage>
        <taxon>Eukaryota</taxon>
        <taxon>Fungi</taxon>
        <taxon>Dikarya</taxon>
        <taxon>Ascomycota</taxon>
        <taxon>Pezizomycotina</taxon>
        <taxon>Dothideomycetes</taxon>
        <taxon>Dothideomycetidae</taxon>
        <taxon>Mycosphaerellales</taxon>
        <taxon>Teratosphaeriaceae</taxon>
        <taxon>Oleoguttula</taxon>
    </lineage>
</organism>